<evidence type="ECO:0000256" key="5">
    <source>
        <dbReference type="ARBA" id="ARBA00022741"/>
    </source>
</evidence>
<feature type="transmembrane region" description="Helical" evidence="10">
    <location>
        <begin position="89"/>
        <end position="112"/>
    </location>
</feature>
<dbReference type="Gene3D" id="1.20.5.1930">
    <property type="match status" value="1"/>
</dbReference>
<evidence type="ECO:0000256" key="3">
    <source>
        <dbReference type="ARBA" id="ARBA00022553"/>
    </source>
</evidence>
<dbReference type="InterPro" id="IPR036890">
    <property type="entry name" value="HATPase_C_sf"/>
</dbReference>
<feature type="compositionally biased region" description="Pro residues" evidence="9">
    <location>
        <begin position="347"/>
        <end position="356"/>
    </location>
</feature>
<keyword evidence="6 12" id="KW-0418">Kinase</keyword>
<keyword evidence="7" id="KW-0067">ATP-binding</keyword>
<protein>
    <recommendedName>
        <fullName evidence="2">histidine kinase</fullName>
        <ecNumber evidence="2">2.7.13.3</ecNumber>
    </recommendedName>
</protein>
<keyword evidence="10" id="KW-0812">Transmembrane</keyword>
<evidence type="ECO:0000256" key="7">
    <source>
        <dbReference type="ARBA" id="ARBA00022840"/>
    </source>
</evidence>
<dbReference type="PANTHER" id="PTHR24421">
    <property type="entry name" value="NITRATE/NITRITE SENSOR PROTEIN NARX-RELATED"/>
    <property type="match status" value="1"/>
</dbReference>
<accession>A0ABP7FAV0</accession>
<keyword evidence="13" id="KW-1185">Reference proteome</keyword>
<dbReference type="InterPro" id="IPR050482">
    <property type="entry name" value="Sensor_HK_TwoCompSys"/>
</dbReference>
<dbReference type="CDD" id="cd16917">
    <property type="entry name" value="HATPase_UhpB-NarQ-NarX-like"/>
    <property type="match status" value="1"/>
</dbReference>
<feature type="transmembrane region" description="Helical" evidence="10">
    <location>
        <begin position="151"/>
        <end position="168"/>
    </location>
</feature>
<keyword evidence="10" id="KW-1133">Transmembrane helix</keyword>
<evidence type="ECO:0000256" key="2">
    <source>
        <dbReference type="ARBA" id="ARBA00012438"/>
    </source>
</evidence>
<name>A0ABP7FAV0_9ACTN</name>
<feature type="transmembrane region" description="Helical" evidence="10">
    <location>
        <begin position="119"/>
        <end position="139"/>
    </location>
</feature>
<evidence type="ECO:0000313" key="13">
    <source>
        <dbReference type="Proteomes" id="UP001500908"/>
    </source>
</evidence>
<dbReference type="Proteomes" id="UP001500908">
    <property type="component" value="Unassembled WGS sequence"/>
</dbReference>
<gene>
    <name evidence="12" type="ORF">GCM10022402_14260</name>
</gene>
<feature type="transmembrane region" description="Helical" evidence="10">
    <location>
        <begin position="33"/>
        <end position="53"/>
    </location>
</feature>
<evidence type="ECO:0000256" key="8">
    <source>
        <dbReference type="ARBA" id="ARBA00023012"/>
    </source>
</evidence>
<evidence type="ECO:0000313" key="12">
    <source>
        <dbReference type="EMBL" id="GAA3735210.1"/>
    </source>
</evidence>
<feature type="transmembrane region" description="Helical" evidence="10">
    <location>
        <begin position="65"/>
        <end position="83"/>
    </location>
</feature>
<dbReference type="SUPFAM" id="SSF55874">
    <property type="entry name" value="ATPase domain of HSP90 chaperone/DNA topoisomerase II/histidine kinase"/>
    <property type="match status" value="1"/>
</dbReference>
<keyword evidence="4" id="KW-0808">Transferase</keyword>
<evidence type="ECO:0000256" key="6">
    <source>
        <dbReference type="ARBA" id="ARBA00022777"/>
    </source>
</evidence>
<comment type="caution">
    <text evidence="12">The sequence shown here is derived from an EMBL/GenBank/DDBJ whole genome shotgun (WGS) entry which is preliminary data.</text>
</comment>
<keyword evidence="10" id="KW-0472">Membrane</keyword>
<dbReference type="InterPro" id="IPR011712">
    <property type="entry name" value="Sig_transdc_His_kin_sub3_dim/P"/>
</dbReference>
<evidence type="ECO:0000256" key="10">
    <source>
        <dbReference type="SAM" id="Phobius"/>
    </source>
</evidence>
<keyword evidence="8" id="KW-0902">Two-component regulatory system</keyword>
<keyword evidence="3" id="KW-0597">Phosphoprotein</keyword>
<evidence type="ECO:0000259" key="11">
    <source>
        <dbReference type="SMART" id="SM00387"/>
    </source>
</evidence>
<dbReference type="InterPro" id="IPR003594">
    <property type="entry name" value="HATPase_dom"/>
</dbReference>
<evidence type="ECO:0000256" key="1">
    <source>
        <dbReference type="ARBA" id="ARBA00000085"/>
    </source>
</evidence>
<feature type="region of interest" description="Disordered" evidence="9">
    <location>
        <begin position="343"/>
        <end position="363"/>
    </location>
</feature>
<feature type="domain" description="Histidine kinase/HSP90-like ATPase" evidence="11">
    <location>
        <begin position="304"/>
        <end position="397"/>
    </location>
</feature>
<organism evidence="12 13">
    <name type="scientific">Salinactinospora qingdaonensis</name>
    <dbReference type="NCBI Taxonomy" id="702744"/>
    <lineage>
        <taxon>Bacteria</taxon>
        <taxon>Bacillati</taxon>
        <taxon>Actinomycetota</taxon>
        <taxon>Actinomycetes</taxon>
        <taxon>Streptosporangiales</taxon>
        <taxon>Nocardiopsidaceae</taxon>
        <taxon>Salinactinospora</taxon>
    </lineage>
</organism>
<feature type="transmembrane region" description="Helical" evidence="10">
    <location>
        <begin position="431"/>
        <end position="451"/>
    </location>
</feature>
<reference evidence="13" key="1">
    <citation type="journal article" date="2019" name="Int. J. Syst. Evol. Microbiol.">
        <title>The Global Catalogue of Microorganisms (GCM) 10K type strain sequencing project: providing services to taxonomists for standard genome sequencing and annotation.</title>
        <authorList>
            <consortium name="The Broad Institute Genomics Platform"/>
            <consortium name="The Broad Institute Genome Sequencing Center for Infectious Disease"/>
            <person name="Wu L."/>
            <person name="Ma J."/>
        </authorList>
    </citation>
    <scope>NUCLEOTIDE SEQUENCE [LARGE SCALE GENOMIC DNA]</scope>
    <source>
        <strain evidence="13">JCM 17137</strain>
    </source>
</reference>
<comment type="catalytic activity">
    <reaction evidence="1">
        <text>ATP + protein L-histidine = ADP + protein N-phospho-L-histidine.</text>
        <dbReference type="EC" id="2.7.13.3"/>
    </reaction>
</comment>
<dbReference type="GO" id="GO:0016301">
    <property type="term" value="F:kinase activity"/>
    <property type="evidence" value="ECO:0007669"/>
    <property type="project" value="UniProtKB-KW"/>
</dbReference>
<dbReference type="Pfam" id="PF07730">
    <property type="entry name" value="HisKA_3"/>
    <property type="match status" value="1"/>
</dbReference>
<dbReference type="EMBL" id="BAABDD010000005">
    <property type="protein sequence ID" value="GAA3735210.1"/>
    <property type="molecule type" value="Genomic_DNA"/>
</dbReference>
<dbReference type="Gene3D" id="3.30.565.10">
    <property type="entry name" value="Histidine kinase-like ATPase, C-terminal domain"/>
    <property type="match status" value="1"/>
</dbReference>
<proteinExistence type="predicted"/>
<dbReference type="EC" id="2.7.13.3" evidence="2"/>
<evidence type="ECO:0000256" key="4">
    <source>
        <dbReference type="ARBA" id="ARBA00022679"/>
    </source>
</evidence>
<dbReference type="Pfam" id="PF02518">
    <property type="entry name" value="HATPase_c"/>
    <property type="match status" value="1"/>
</dbReference>
<feature type="region of interest" description="Disordered" evidence="9">
    <location>
        <begin position="483"/>
        <end position="502"/>
    </location>
</feature>
<keyword evidence="5" id="KW-0547">Nucleotide-binding</keyword>
<evidence type="ECO:0000256" key="9">
    <source>
        <dbReference type="SAM" id="MobiDB-lite"/>
    </source>
</evidence>
<dbReference type="PANTHER" id="PTHR24421:SF10">
    <property type="entry name" value="NITRATE_NITRITE SENSOR PROTEIN NARQ"/>
    <property type="match status" value="1"/>
</dbReference>
<sequence>MPALALGYLIELARRPGGPQDWWPTRRAVLVDLLLWALLMALLLAQNVFEAVVHGRGGLAALPPAMLWQATILTGALLVSRAYPLVSLIATVGLVAVGTAIDTSIVLMFSLVGVRMRRLWPAVAVFVAVSCSEMLALWGSPASLNRWTDPILLLICMLLPLLVGGYLRQHQELLSAGRHWARQLERERHITAEQARLRERARIAQDMHDSLGHDLSLIALRAGALEVTPDLAAPHRAAAGQLREGATAATQRLRDITGVLRETSVPAPLEPAKEGVIDLVQRARASGMRIALLNDRAEADPPPMVERAIHRVVQEALTNATKHAPGATVTVRIARTAEATTVRVSNPAPPVAPAPDRPQGHSGLTGLAERVRLAGGTLRAEGKDGGFEVTAHFPTKGGAPETEEDDAHPPRPSIDAEAQWTRAKRRLRNRMIALVSVPVAALAVISCLVLSKSLYLAAISTLPESDYARLQVGMSKASAQEWLPQREYHGPQRQNPKSPGERRCAHYRATANPFPLRQEIRRLCFADGELVSKDTYTALGQDSG</sequence>
<dbReference type="SMART" id="SM00387">
    <property type="entry name" value="HATPase_c"/>
    <property type="match status" value="1"/>
</dbReference>
<feature type="region of interest" description="Disordered" evidence="9">
    <location>
        <begin position="394"/>
        <end position="414"/>
    </location>
</feature>